<dbReference type="InterPro" id="IPR041238">
    <property type="entry name" value="Rap1a"/>
</dbReference>
<sequence length="132" mass="13394">MAGAPALAQNAAPAPASPAVTQVRTVADLAAICDPAAGPLRLESIAYCQGYITAAGQYHAALFPAGGGRPPLYCVPSPAPSVAQTGLAFAAWARQNTQYAAEPALDGLHRWAQATYPCPAGNAPRTGRPASR</sequence>
<dbReference type="EMBL" id="PDNU01000034">
    <property type="protein sequence ID" value="PHK93926.1"/>
    <property type="molecule type" value="Genomic_DNA"/>
</dbReference>
<dbReference type="Pfam" id="PF18602">
    <property type="entry name" value="Rap1a"/>
    <property type="match status" value="1"/>
</dbReference>
<feature type="domain" description="Rap1a immunity protein" evidence="1">
    <location>
        <begin position="25"/>
        <end position="118"/>
    </location>
</feature>
<keyword evidence="3" id="KW-1185">Reference proteome</keyword>
<gene>
    <name evidence="2" type="ORF">CR162_16015</name>
</gene>
<proteinExistence type="predicted"/>
<dbReference type="Proteomes" id="UP000223527">
    <property type="component" value="Unassembled WGS sequence"/>
</dbReference>
<organism evidence="2 3">
    <name type="scientific">Teichococcus rhizosphaerae</name>
    <dbReference type="NCBI Taxonomy" id="1335062"/>
    <lineage>
        <taxon>Bacteria</taxon>
        <taxon>Pseudomonadati</taxon>
        <taxon>Pseudomonadota</taxon>
        <taxon>Alphaproteobacteria</taxon>
        <taxon>Acetobacterales</taxon>
        <taxon>Roseomonadaceae</taxon>
        <taxon>Roseomonas</taxon>
    </lineage>
</organism>
<evidence type="ECO:0000313" key="3">
    <source>
        <dbReference type="Proteomes" id="UP000223527"/>
    </source>
</evidence>
<evidence type="ECO:0000259" key="1">
    <source>
        <dbReference type="Pfam" id="PF18602"/>
    </source>
</evidence>
<evidence type="ECO:0000313" key="2">
    <source>
        <dbReference type="EMBL" id="PHK93926.1"/>
    </source>
</evidence>
<accession>A0A2C7AA43</accession>
<protein>
    <recommendedName>
        <fullName evidence="1">Rap1a immunity protein domain-containing protein</fullName>
    </recommendedName>
</protein>
<name>A0A2C7AA43_9PROT</name>
<dbReference type="AlphaFoldDB" id="A0A2C7AA43"/>
<reference evidence="2 3" key="1">
    <citation type="submission" date="2017-10" db="EMBL/GenBank/DDBJ databases">
        <authorList>
            <person name="Banno H."/>
            <person name="Chua N.-H."/>
        </authorList>
    </citation>
    <scope>NUCLEOTIDE SEQUENCE [LARGE SCALE GENOMIC DNA]</scope>
    <source>
        <strain evidence="2 3">YW11</strain>
    </source>
</reference>
<comment type="caution">
    <text evidence="2">The sequence shown here is derived from an EMBL/GenBank/DDBJ whole genome shotgun (WGS) entry which is preliminary data.</text>
</comment>